<keyword evidence="5" id="KW-0418">Kinase</keyword>
<evidence type="ECO:0000256" key="6">
    <source>
        <dbReference type="ARBA" id="ARBA00023012"/>
    </source>
</evidence>
<evidence type="ECO:0000256" key="4">
    <source>
        <dbReference type="ARBA" id="ARBA00022679"/>
    </source>
</evidence>
<keyword evidence="6" id="KW-0902">Two-component regulatory system</keyword>
<name>A0ABP3HHQ5_9ALTE</name>
<dbReference type="CDD" id="cd00731">
    <property type="entry name" value="CheA_reg"/>
    <property type="match status" value="1"/>
</dbReference>
<dbReference type="Gene3D" id="3.30.565.10">
    <property type="entry name" value="Histidine kinase-like ATPase, C-terminal domain"/>
    <property type="match status" value="1"/>
</dbReference>
<dbReference type="SUPFAM" id="SSF47226">
    <property type="entry name" value="Histidine-containing phosphotransfer domain, HPT domain"/>
    <property type="match status" value="1"/>
</dbReference>
<evidence type="ECO:0000256" key="3">
    <source>
        <dbReference type="ARBA" id="ARBA00022553"/>
    </source>
</evidence>
<keyword evidence="14" id="KW-1185">Reference proteome</keyword>
<evidence type="ECO:0000256" key="9">
    <source>
        <dbReference type="SAM" id="MobiDB-lite"/>
    </source>
</evidence>
<dbReference type="PROSITE" id="PS50851">
    <property type="entry name" value="CHEW"/>
    <property type="match status" value="1"/>
</dbReference>
<feature type="domain" description="HPt" evidence="12">
    <location>
        <begin position="2"/>
        <end position="106"/>
    </location>
</feature>
<evidence type="ECO:0000259" key="12">
    <source>
        <dbReference type="PROSITE" id="PS50894"/>
    </source>
</evidence>
<feature type="compositionally biased region" description="Low complexity" evidence="9">
    <location>
        <begin position="150"/>
        <end position="163"/>
    </location>
</feature>
<feature type="compositionally biased region" description="Low complexity" evidence="9">
    <location>
        <begin position="183"/>
        <end position="198"/>
    </location>
</feature>
<dbReference type="InterPro" id="IPR002545">
    <property type="entry name" value="CheW-lke_dom"/>
</dbReference>
<protein>
    <recommendedName>
        <fullName evidence="2">histidine kinase</fullName>
        <ecNumber evidence="2">2.7.13.3</ecNumber>
    </recommendedName>
</protein>
<feature type="modified residue" description="Phosphohistidine" evidence="7">
    <location>
        <position position="49"/>
    </location>
</feature>
<evidence type="ECO:0000256" key="2">
    <source>
        <dbReference type="ARBA" id="ARBA00012438"/>
    </source>
</evidence>
<evidence type="ECO:0000313" key="13">
    <source>
        <dbReference type="EMBL" id="GAA0370357.1"/>
    </source>
</evidence>
<comment type="catalytic activity">
    <reaction evidence="1">
        <text>ATP + protein L-histidine = ADP + protein N-phospho-L-histidine.</text>
        <dbReference type="EC" id="2.7.13.3"/>
    </reaction>
</comment>
<keyword evidence="3 7" id="KW-0597">Phosphoprotein</keyword>
<dbReference type="CDD" id="cd00088">
    <property type="entry name" value="HPT"/>
    <property type="match status" value="1"/>
</dbReference>
<dbReference type="PROSITE" id="PS50109">
    <property type="entry name" value="HIS_KIN"/>
    <property type="match status" value="1"/>
</dbReference>
<dbReference type="InterPro" id="IPR004105">
    <property type="entry name" value="CheA-like_dim"/>
</dbReference>
<dbReference type="Pfam" id="PF02518">
    <property type="entry name" value="HATPase_c"/>
    <property type="match status" value="1"/>
</dbReference>
<proteinExistence type="predicted"/>
<dbReference type="SMART" id="SM00073">
    <property type="entry name" value="HPT"/>
    <property type="match status" value="1"/>
</dbReference>
<dbReference type="EMBL" id="BAAAEI010000023">
    <property type="protein sequence ID" value="GAA0370357.1"/>
    <property type="molecule type" value="Genomic_DNA"/>
</dbReference>
<dbReference type="Gene3D" id="2.30.30.40">
    <property type="entry name" value="SH3 Domains"/>
    <property type="match status" value="1"/>
</dbReference>
<dbReference type="SMART" id="SM00387">
    <property type="entry name" value="HATPase_c"/>
    <property type="match status" value="1"/>
</dbReference>
<dbReference type="Proteomes" id="UP001501757">
    <property type="component" value="Unassembled WGS sequence"/>
</dbReference>
<accession>A0ABP3HHQ5</accession>
<dbReference type="InterPro" id="IPR003594">
    <property type="entry name" value="HATPase_dom"/>
</dbReference>
<dbReference type="InterPro" id="IPR036061">
    <property type="entry name" value="CheW-like_dom_sf"/>
</dbReference>
<dbReference type="InterPro" id="IPR005467">
    <property type="entry name" value="His_kinase_dom"/>
</dbReference>
<dbReference type="InterPro" id="IPR004358">
    <property type="entry name" value="Sig_transdc_His_kin-like_C"/>
</dbReference>
<dbReference type="Pfam" id="PF02895">
    <property type="entry name" value="H-kinase_dim"/>
    <property type="match status" value="1"/>
</dbReference>
<evidence type="ECO:0000313" key="14">
    <source>
        <dbReference type="Proteomes" id="UP001501757"/>
    </source>
</evidence>
<gene>
    <name evidence="13" type="ORF">GCM10009092_38310</name>
</gene>
<dbReference type="CDD" id="cd16916">
    <property type="entry name" value="HATPase_CheA-like"/>
    <property type="match status" value="1"/>
</dbReference>
<dbReference type="InterPro" id="IPR037006">
    <property type="entry name" value="CheA-like_homodim_sf"/>
</dbReference>
<feature type="compositionally biased region" description="Low complexity" evidence="9">
    <location>
        <begin position="271"/>
        <end position="310"/>
    </location>
</feature>
<feature type="compositionally biased region" description="Acidic residues" evidence="9">
    <location>
        <begin position="203"/>
        <end position="216"/>
    </location>
</feature>
<evidence type="ECO:0000256" key="1">
    <source>
        <dbReference type="ARBA" id="ARBA00000085"/>
    </source>
</evidence>
<dbReference type="SUPFAM" id="SSF47384">
    <property type="entry name" value="Homodimeric domain of signal transducing histidine kinase"/>
    <property type="match status" value="1"/>
</dbReference>
<dbReference type="Pfam" id="PF01584">
    <property type="entry name" value="CheW"/>
    <property type="match status" value="1"/>
</dbReference>
<evidence type="ECO:0000259" key="11">
    <source>
        <dbReference type="PROSITE" id="PS50851"/>
    </source>
</evidence>
<evidence type="ECO:0000256" key="8">
    <source>
        <dbReference type="SAM" id="Coils"/>
    </source>
</evidence>
<reference evidence="14" key="1">
    <citation type="journal article" date="2019" name="Int. J. Syst. Evol. Microbiol.">
        <title>The Global Catalogue of Microorganisms (GCM) 10K type strain sequencing project: providing services to taxonomists for standard genome sequencing and annotation.</title>
        <authorList>
            <consortium name="The Broad Institute Genomics Platform"/>
            <consortium name="The Broad Institute Genome Sequencing Center for Infectious Disease"/>
            <person name="Wu L."/>
            <person name="Ma J."/>
        </authorList>
    </citation>
    <scope>NUCLEOTIDE SEQUENCE [LARGE SCALE GENOMIC DNA]</scope>
    <source>
        <strain evidence="14">JCM 13378</strain>
    </source>
</reference>
<dbReference type="EC" id="2.7.13.3" evidence="2"/>
<feature type="domain" description="Histidine kinase" evidence="10">
    <location>
        <begin position="375"/>
        <end position="586"/>
    </location>
</feature>
<evidence type="ECO:0000256" key="5">
    <source>
        <dbReference type="ARBA" id="ARBA00022777"/>
    </source>
</evidence>
<dbReference type="PROSITE" id="PS50894">
    <property type="entry name" value="HPT"/>
    <property type="match status" value="1"/>
</dbReference>
<keyword evidence="4" id="KW-0808">Transferase</keyword>
<dbReference type="SMART" id="SM01231">
    <property type="entry name" value="H-kinase_dim"/>
    <property type="match status" value="1"/>
</dbReference>
<feature type="coiled-coil region" evidence="8">
    <location>
        <begin position="14"/>
        <end position="41"/>
    </location>
</feature>
<dbReference type="Gene3D" id="1.20.120.160">
    <property type="entry name" value="HPT domain"/>
    <property type="match status" value="1"/>
</dbReference>
<feature type="region of interest" description="Disordered" evidence="9">
    <location>
        <begin position="126"/>
        <end position="163"/>
    </location>
</feature>
<dbReference type="SUPFAM" id="SSF50341">
    <property type="entry name" value="CheW-like"/>
    <property type="match status" value="1"/>
</dbReference>
<organism evidence="13 14">
    <name type="scientific">Bowmanella denitrificans</name>
    <dbReference type="NCBI Taxonomy" id="366582"/>
    <lineage>
        <taxon>Bacteria</taxon>
        <taxon>Pseudomonadati</taxon>
        <taxon>Pseudomonadota</taxon>
        <taxon>Gammaproteobacteria</taxon>
        <taxon>Alteromonadales</taxon>
        <taxon>Alteromonadaceae</taxon>
        <taxon>Bowmanella</taxon>
    </lineage>
</organism>
<dbReference type="InterPro" id="IPR051315">
    <property type="entry name" value="Bact_Chemotaxis_CheA"/>
</dbReference>
<dbReference type="PANTHER" id="PTHR43395">
    <property type="entry name" value="SENSOR HISTIDINE KINASE CHEA"/>
    <property type="match status" value="1"/>
</dbReference>
<evidence type="ECO:0000259" key="10">
    <source>
        <dbReference type="PROSITE" id="PS50109"/>
    </source>
</evidence>
<dbReference type="SMART" id="SM00260">
    <property type="entry name" value="CheW"/>
    <property type="match status" value="1"/>
</dbReference>
<keyword evidence="8" id="KW-0175">Coiled coil</keyword>
<sequence length="733" mass="78368">MAFDVDEDILQDFLVEAGEILEQLQEQLVDLENNPEDADLLNAIFRGFHTVKGGAGFLSLTELVDACHGAENVFDVLRTGKRQVTAELMDVILQALDSINEMFASVKAREPLEPASPEVLEALHRLSKPESEDEYVAPAPEPEPEPEPEPVSVSDSTDSGSIDDISEDEFEALLDELHGPGGAPSNAKAASPASNTAPQVDLSDGDEDITDDEFEALLDQLHGEGKFKAASDAPAPAKAAPASDAKSGDDITDDEFEALLDQLHGSGKGPGAVPAAPPAKSEAPKPAAKPAAATPAKTEAAKPAAKPAPKASDDDEDKSSAVALKKDDKKAPAAPPAETTVRVDTKRLDQIMNMVGELVLVRNRLLSLGVNINNEDMSKAIANLDVVTGDLQGAVMKTRMQPIKKVFGRFPRVVRDLARSLKKEINLNLVGEETDLDKNLVEALADPLVHLVRNSVDHGIEMPDEREASGKKRTGTVTLSASQEGDHILLTIEDDGKGMDPEKLKEIAIKRGVLDVDAAARMSDVEAFNLIFAPGFSTKTEISDISGRGVGMDVVKTKINQLNGTVHIHSEKGVGTRLEIKVPLTLAILPTLMVIVGEQTFALPLAAVSEIINVDMNKTNTVDGQLTMIVRSKAIPLFYLKEWLHRSKEKVKVERSKGHVVVVQIGTQQVGFVVDALIGQEEVVIKPLDALLQGTPGMAGATITSDGGIALILDIPSLLKRYAKKGLKDKKSK</sequence>
<comment type="caution">
    <text evidence="13">The sequence shown here is derived from an EMBL/GenBank/DDBJ whole genome shotgun (WGS) entry which is preliminary data.</text>
</comment>
<dbReference type="RefSeq" id="WP_343847091.1">
    <property type="nucleotide sequence ID" value="NZ_BAAAEI010000023.1"/>
</dbReference>
<feature type="domain" description="CheW-like" evidence="11">
    <location>
        <begin position="588"/>
        <end position="724"/>
    </location>
</feature>
<dbReference type="InterPro" id="IPR008207">
    <property type="entry name" value="Sig_transdc_His_kin_Hpt_dom"/>
</dbReference>
<dbReference type="InterPro" id="IPR036890">
    <property type="entry name" value="HATPase_C_sf"/>
</dbReference>
<dbReference type="PRINTS" id="PR00344">
    <property type="entry name" value="BCTRLSENSOR"/>
</dbReference>
<dbReference type="PANTHER" id="PTHR43395:SF1">
    <property type="entry name" value="CHEMOTAXIS PROTEIN CHEA"/>
    <property type="match status" value="1"/>
</dbReference>
<dbReference type="SUPFAM" id="SSF55874">
    <property type="entry name" value="ATPase domain of HSP90 chaperone/DNA topoisomerase II/histidine kinase"/>
    <property type="match status" value="1"/>
</dbReference>
<dbReference type="InterPro" id="IPR036641">
    <property type="entry name" value="HPT_dom_sf"/>
</dbReference>
<dbReference type="Pfam" id="PF01627">
    <property type="entry name" value="Hpt"/>
    <property type="match status" value="1"/>
</dbReference>
<feature type="compositionally biased region" description="Low complexity" evidence="9">
    <location>
        <begin position="230"/>
        <end position="245"/>
    </location>
</feature>
<evidence type="ECO:0000256" key="7">
    <source>
        <dbReference type="PROSITE-ProRule" id="PRU00110"/>
    </source>
</evidence>
<dbReference type="InterPro" id="IPR036097">
    <property type="entry name" value="HisK_dim/P_sf"/>
</dbReference>
<feature type="region of interest" description="Disordered" evidence="9">
    <location>
        <begin position="262"/>
        <end position="341"/>
    </location>
</feature>
<dbReference type="Gene3D" id="1.10.287.560">
    <property type="entry name" value="Histidine kinase CheA-like, homodimeric domain"/>
    <property type="match status" value="1"/>
</dbReference>
<feature type="region of interest" description="Disordered" evidence="9">
    <location>
        <begin position="176"/>
        <end position="250"/>
    </location>
</feature>